<dbReference type="InterPro" id="IPR007295">
    <property type="entry name" value="DUF402"/>
</dbReference>
<feature type="domain" description="DUF402" evidence="1">
    <location>
        <begin position="64"/>
        <end position="161"/>
    </location>
</feature>
<dbReference type="PANTHER" id="PTHR41271">
    <property type="entry name" value="DUF402 DOMAIN-CONTAINING PROTEIN"/>
    <property type="match status" value="1"/>
</dbReference>
<dbReference type="eggNOG" id="COG2306">
    <property type="taxonomic scope" value="Bacteria"/>
</dbReference>
<protein>
    <recommendedName>
        <fullName evidence="1">DUF402 domain-containing protein</fullName>
    </recommendedName>
</protein>
<evidence type="ECO:0000313" key="2">
    <source>
        <dbReference type="EMBL" id="AHV96969.1"/>
    </source>
</evidence>
<dbReference type="AlphaFoldDB" id="X4ZZ77"/>
<accession>X4ZZ77</accession>
<dbReference type="EMBL" id="CP004078">
    <property type="protein sequence ID" value="AHV96969.1"/>
    <property type="molecule type" value="Genomic_DNA"/>
</dbReference>
<dbReference type="Pfam" id="PF04167">
    <property type="entry name" value="DUF402"/>
    <property type="match status" value="1"/>
</dbReference>
<organism evidence="2 3">
    <name type="scientific">Paenibacillus sabinae T27</name>
    <dbReference type="NCBI Taxonomy" id="1268072"/>
    <lineage>
        <taxon>Bacteria</taxon>
        <taxon>Bacillati</taxon>
        <taxon>Bacillota</taxon>
        <taxon>Bacilli</taxon>
        <taxon>Bacillales</taxon>
        <taxon>Paenibacillaceae</taxon>
        <taxon>Paenibacillus</taxon>
    </lineage>
</organism>
<dbReference type="RefSeq" id="WP_025334507.1">
    <property type="nucleotide sequence ID" value="NZ_CP004078.1"/>
</dbReference>
<dbReference type="OrthoDB" id="2002222at2"/>
<evidence type="ECO:0000259" key="1">
    <source>
        <dbReference type="Pfam" id="PF04167"/>
    </source>
</evidence>
<reference evidence="2 3" key="1">
    <citation type="journal article" date="2014" name="PLoS Genet.">
        <title>Comparative Genomic Analysis of N2-Fixing and Non-N2-Fixing Paenibacillus spp.: Organization, Evolution and Expression of the Nitrogen Fixation Genes.</title>
        <authorList>
            <person name="Xie J.B."/>
            <person name="Du Z."/>
            <person name="Bai L."/>
            <person name="Tian C."/>
            <person name="Zhang Y."/>
            <person name="Xie J.Y."/>
            <person name="Wang T."/>
            <person name="Liu X."/>
            <person name="Chen X."/>
            <person name="Cheng Q."/>
            <person name="Chen S."/>
            <person name="Li J."/>
        </authorList>
    </citation>
    <scope>NUCLEOTIDE SEQUENCE [LARGE SCALE GENOMIC DNA]</scope>
    <source>
        <strain evidence="2 3">T27</strain>
    </source>
</reference>
<dbReference type="SUPFAM" id="SSF159234">
    <property type="entry name" value="FomD-like"/>
    <property type="match status" value="1"/>
</dbReference>
<evidence type="ECO:0000313" key="3">
    <source>
        <dbReference type="Proteomes" id="UP000019772"/>
    </source>
</evidence>
<dbReference type="Gene3D" id="2.40.380.10">
    <property type="entry name" value="FomD-like"/>
    <property type="match status" value="1"/>
</dbReference>
<name>X4ZZ77_9BACL</name>
<dbReference type="KEGG" id="psab:PSAB_10195"/>
<keyword evidence="3" id="KW-1185">Reference proteome</keyword>
<sequence length="181" mass="21741">MKQKHADRPNWGRILIKRYFQEYISNDEYEGYISYLLLDKVKETLTVKYDTDEICIVDDGFSWMMFFPKNKLYSLTLMINQDYKVLQWYFDIIKSMELTNEGIPLINDMYLDYVVLPNGKLIVKDEEELKNARIDEIISDEEFKIALHEGMKLKKNITEHRNELINNIDKYIEGLKKYREG</sequence>
<gene>
    <name evidence="2" type="ORF">PSAB_10195</name>
</gene>
<dbReference type="PATRIC" id="fig|1268072.3.peg.2133"/>
<dbReference type="InterPro" id="IPR035930">
    <property type="entry name" value="FomD-like_sf"/>
</dbReference>
<dbReference type="Proteomes" id="UP000019772">
    <property type="component" value="Chromosome"/>
</dbReference>
<dbReference type="PANTHER" id="PTHR41271:SF1">
    <property type="entry name" value="DUF402 DOMAIN-CONTAINING PROTEIN"/>
    <property type="match status" value="1"/>
</dbReference>
<dbReference type="HOGENOM" id="CLU_098301_1_0_9"/>
<proteinExistence type="predicted"/>
<dbReference type="STRING" id="1268072.PSAB_10195"/>